<gene>
    <name evidence="3" type="ORF">DHA2_14367</name>
</gene>
<evidence type="ECO:0000259" key="2">
    <source>
        <dbReference type="PROSITE" id="PS50125"/>
    </source>
</evidence>
<comment type="caution">
    <text evidence="3">The sequence shown here is derived from an EMBL/GenBank/DDBJ whole genome shotgun (WGS) entry which is preliminary data.</text>
</comment>
<dbReference type="PANTHER" id="PTHR43081">
    <property type="entry name" value="ADENYLATE CYCLASE, TERMINAL-DIFFERENTIATION SPECIFIC-RELATED"/>
    <property type="match status" value="1"/>
</dbReference>
<feature type="non-terminal residue" evidence="3">
    <location>
        <position position="1"/>
    </location>
</feature>
<dbReference type="VEuPathDB" id="GiardiaDB:QR46_2534"/>
<dbReference type="VEuPathDB" id="GiardiaDB:GL50803_0014367"/>
<dbReference type="AlphaFoldDB" id="V6TA44"/>
<organism evidence="3 4">
    <name type="scientific">Giardia intestinalis</name>
    <name type="common">Giardia lamblia</name>
    <dbReference type="NCBI Taxonomy" id="5741"/>
    <lineage>
        <taxon>Eukaryota</taxon>
        <taxon>Metamonada</taxon>
        <taxon>Diplomonadida</taxon>
        <taxon>Hexamitidae</taxon>
        <taxon>Giardiinae</taxon>
        <taxon>Giardia</taxon>
    </lineage>
</organism>
<feature type="transmembrane region" description="Helical" evidence="1">
    <location>
        <begin position="20"/>
        <end position="40"/>
    </location>
</feature>
<dbReference type="EMBL" id="AHGT01000074">
    <property type="protein sequence ID" value="ESU35624.1"/>
    <property type="molecule type" value="Genomic_DNA"/>
</dbReference>
<dbReference type="Gene3D" id="3.30.70.1230">
    <property type="entry name" value="Nucleotide cyclase"/>
    <property type="match status" value="1"/>
</dbReference>
<dbReference type="CDD" id="cd07302">
    <property type="entry name" value="CHD"/>
    <property type="match status" value="1"/>
</dbReference>
<feature type="domain" description="Guanylate cyclase" evidence="2">
    <location>
        <begin position="335"/>
        <end position="532"/>
    </location>
</feature>
<sequence>VGMLLRILQLTQFTEFITQSAYFYTIPPVAVVIMILRSMYRRLILIFSQNVEEIWSFCNRMTSCMTTHANVGMFTVQCFGHGHEPELHVQPSPKAYHILNLVDLFLIGAFVAVYLTLRYATIKSSVPIVRGVAAAIRIMLAQSTRWNASKTSSDQNICNSHPISTEAKESELASYRYPALSETVMDNSEEHRTQGHPLLINDSEANRATFTESMFDNALFNIAQMIEKATSFSVKSAAPTLEEIAIQMLTEKTMLYKEALFCYTVPEVIQEIDRSLDNSLKSIIRDLRQREDVRPGRRLQSYDFNALEQLKIHRTNSLLSSNEALKSHATVRFATIMFCDIKGFTSLSDKMPLTHLLKLLEQFFEIVCDETEKHSGKLGTYLGDGAMCIWEASTHSGLKETGLKGPYISSSRSVNQARCISTLDHSSGISDINSAIGSSAHRSLAFSSTPSGQFFDSSLVRVEHVRNSINSACLAAFAILRRIQQSGSADLRKLDCRFGINAGDCMVGVFGCSKKLNYTAISDTVNVASRIETATRIFNSKVLIHSHCVQYLGPKIKARFMGQIEAKGKAEPLNLYEIVEASPEYQALVDITMQVQLLYEAGKVFDCLQLCYETLDTYPGDEIIKAYVDKCVSELKNPQVYIPF</sequence>
<dbReference type="InterPro" id="IPR001054">
    <property type="entry name" value="A/G_cyclase"/>
</dbReference>
<reference evidence="3 4" key="2">
    <citation type="journal article" date="2013" name="Genome Biol. Evol.">
        <title>Genome sequencing of Giardia lamblia genotypes A2 and B isolates (DH and GS) and comparative analysis with the genomes of genotypes A1 and E (WB and Pig).</title>
        <authorList>
            <person name="Adam R.D."/>
            <person name="Dahlstrom E.W."/>
            <person name="Martens C.A."/>
            <person name="Bruno D.P."/>
            <person name="Barbian K.D."/>
            <person name="Ricklefs S.M."/>
            <person name="Hernandez M.M."/>
            <person name="Narla N.P."/>
            <person name="Patel R.B."/>
            <person name="Porcella S.F."/>
            <person name="Nash T.E."/>
        </authorList>
    </citation>
    <scope>NUCLEOTIDE SEQUENCE [LARGE SCALE GENOMIC DNA]</scope>
    <source>
        <strain evidence="3 4">DH</strain>
    </source>
</reference>
<evidence type="ECO:0000256" key="1">
    <source>
        <dbReference type="SAM" id="Phobius"/>
    </source>
</evidence>
<dbReference type="SUPFAM" id="SSF55073">
    <property type="entry name" value="Nucleotide cyclase"/>
    <property type="match status" value="1"/>
</dbReference>
<dbReference type="GO" id="GO:0035556">
    <property type="term" value="P:intracellular signal transduction"/>
    <property type="evidence" value="ECO:0007669"/>
    <property type="project" value="InterPro"/>
</dbReference>
<protein>
    <submittedName>
        <fullName evidence="3">Adenylate cyclase</fullName>
    </submittedName>
</protein>
<evidence type="ECO:0000313" key="3">
    <source>
        <dbReference type="EMBL" id="ESU35624.1"/>
    </source>
</evidence>
<proteinExistence type="predicted"/>
<dbReference type="VEuPathDB" id="GiardiaDB:DHA2_14367"/>
<dbReference type="InterPro" id="IPR029787">
    <property type="entry name" value="Nucleotide_cyclase"/>
</dbReference>
<accession>V6TA44</accession>
<keyword evidence="1" id="KW-0472">Membrane</keyword>
<reference evidence="4" key="1">
    <citation type="submission" date="2012-02" db="EMBL/GenBank/DDBJ databases">
        <title>Genome sequencing of Giardia lamblia Genotypes A2 and B isolates (DH and GS) and comparative analysis with the genomes of Genotypes A1 and E (WB and Pig).</title>
        <authorList>
            <person name="Adam R."/>
            <person name="Dahlstrom E."/>
            <person name="Martens C."/>
            <person name="Bruno D."/>
            <person name="Barbian K."/>
            <person name="Porcella S.F."/>
            <person name="Nash T."/>
        </authorList>
    </citation>
    <scope>NUCLEOTIDE SEQUENCE</scope>
    <source>
        <strain evidence="4">DH</strain>
    </source>
</reference>
<dbReference type="Proteomes" id="UP000018320">
    <property type="component" value="Unassembled WGS sequence"/>
</dbReference>
<dbReference type="PANTHER" id="PTHR43081:SF1">
    <property type="entry name" value="ADENYLATE CYCLASE, TERMINAL-DIFFERENTIATION SPECIFIC"/>
    <property type="match status" value="1"/>
</dbReference>
<name>V6TA44_GIAIN</name>
<feature type="transmembrane region" description="Helical" evidence="1">
    <location>
        <begin position="98"/>
        <end position="117"/>
    </location>
</feature>
<dbReference type="VEuPathDB" id="GiardiaDB:GL50581_13"/>
<evidence type="ECO:0000313" key="4">
    <source>
        <dbReference type="Proteomes" id="UP000018320"/>
    </source>
</evidence>
<dbReference type="Pfam" id="PF00211">
    <property type="entry name" value="Guanylate_cyc"/>
    <property type="match status" value="1"/>
</dbReference>
<dbReference type="InterPro" id="IPR050697">
    <property type="entry name" value="Adenylyl/Guanylyl_Cyclase_3/4"/>
</dbReference>
<keyword evidence="1" id="KW-0812">Transmembrane</keyword>
<keyword evidence="1" id="KW-1133">Transmembrane helix</keyword>
<dbReference type="GO" id="GO:0009190">
    <property type="term" value="P:cyclic nucleotide biosynthetic process"/>
    <property type="evidence" value="ECO:0007669"/>
    <property type="project" value="InterPro"/>
</dbReference>
<dbReference type="PROSITE" id="PS50125">
    <property type="entry name" value="GUANYLATE_CYCLASE_2"/>
    <property type="match status" value="1"/>
</dbReference>